<reference evidence="6 7" key="1">
    <citation type="submission" date="2018-09" db="EMBL/GenBank/DDBJ databases">
        <authorList>
            <consortium name="Pathogen Informatics"/>
        </authorList>
    </citation>
    <scope>NUCLEOTIDE SEQUENCE [LARGE SCALE GENOMIC DNA]</scope>
    <source>
        <strain evidence="6 7">OH-22767</strain>
    </source>
</reference>
<proteinExistence type="inferred from homology"/>
<organism evidence="6 7">
    <name type="scientific">Candidatus Ornithobacterium hominis</name>
    <dbReference type="NCBI Taxonomy" id="2497989"/>
    <lineage>
        <taxon>Bacteria</taxon>
        <taxon>Pseudomonadati</taxon>
        <taxon>Bacteroidota</taxon>
        <taxon>Flavobacteriia</taxon>
        <taxon>Flavobacteriales</taxon>
        <taxon>Weeksellaceae</taxon>
        <taxon>Ornithobacterium</taxon>
    </lineage>
</organism>
<dbReference type="PROSITE" id="PS51935">
    <property type="entry name" value="NLPC_P60"/>
    <property type="match status" value="1"/>
</dbReference>
<keyword evidence="3 6" id="KW-0378">Hydrolase</keyword>
<keyword evidence="7" id="KW-1185">Reference proteome</keyword>
<name>A0A383U2U0_9FLAO</name>
<dbReference type="EC" id="3.4.-.-" evidence="6"/>
<evidence type="ECO:0000256" key="3">
    <source>
        <dbReference type="ARBA" id="ARBA00022801"/>
    </source>
</evidence>
<dbReference type="Pfam" id="PF00877">
    <property type="entry name" value="NLPC_P60"/>
    <property type="match status" value="1"/>
</dbReference>
<evidence type="ECO:0000313" key="7">
    <source>
        <dbReference type="Proteomes" id="UP000262142"/>
    </source>
</evidence>
<dbReference type="GO" id="GO:0006508">
    <property type="term" value="P:proteolysis"/>
    <property type="evidence" value="ECO:0007669"/>
    <property type="project" value="UniProtKB-KW"/>
</dbReference>
<dbReference type="OrthoDB" id="9807055at2"/>
<keyword evidence="4" id="KW-0788">Thiol protease</keyword>
<keyword evidence="2" id="KW-0645">Protease</keyword>
<dbReference type="PANTHER" id="PTHR47053:SF1">
    <property type="entry name" value="MUREIN DD-ENDOPEPTIDASE MEPH-RELATED"/>
    <property type="match status" value="1"/>
</dbReference>
<dbReference type="AlphaFoldDB" id="A0A383U2U0"/>
<dbReference type="SUPFAM" id="SSF54001">
    <property type="entry name" value="Cysteine proteinases"/>
    <property type="match status" value="1"/>
</dbReference>
<dbReference type="RefSeq" id="WP_119059779.1">
    <property type="nucleotide sequence ID" value="NZ_UNSC01000008.1"/>
</dbReference>
<dbReference type="InterPro" id="IPR038765">
    <property type="entry name" value="Papain-like_cys_pep_sf"/>
</dbReference>
<evidence type="ECO:0000313" key="6">
    <source>
        <dbReference type="EMBL" id="SZD74155.1"/>
    </source>
</evidence>
<dbReference type="GO" id="GO:0008234">
    <property type="term" value="F:cysteine-type peptidase activity"/>
    <property type="evidence" value="ECO:0007669"/>
    <property type="project" value="UniProtKB-KW"/>
</dbReference>
<protein>
    <submittedName>
        <fullName evidence="6">Probable endopeptidase Spr</fullName>
        <ecNumber evidence="6">3.4.-.-</ecNumber>
    </submittedName>
</protein>
<accession>A0A383U2U0</accession>
<feature type="domain" description="NlpC/P60" evidence="5">
    <location>
        <begin position="47"/>
        <end position="172"/>
    </location>
</feature>
<dbReference type="Proteomes" id="UP000262142">
    <property type="component" value="Unassembled WGS sequence"/>
</dbReference>
<evidence type="ECO:0000259" key="5">
    <source>
        <dbReference type="PROSITE" id="PS51935"/>
    </source>
</evidence>
<dbReference type="InterPro" id="IPR051202">
    <property type="entry name" value="Peptidase_C40"/>
</dbReference>
<dbReference type="InterPro" id="IPR000064">
    <property type="entry name" value="NLP_P60_dom"/>
</dbReference>
<dbReference type="EMBL" id="UNSC01000008">
    <property type="protein sequence ID" value="SZD74155.1"/>
    <property type="molecule type" value="Genomic_DNA"/>
</dbReference>
<gene>
    <name evidence="6" type="primary">spr_2</name>
    <name evidence="6" type="ORF">SAMEA104719789_01613</name>
</gene>
<evidence type="ECO:0000256" key="4">
    <source>
        <dbReference type="ARBA" id="ARBA00022807"/>
    </source>
</evidence>
<dbReference type="PANTHER" id="PTHR47053">
    <property type="entry name" value="MUREIN DD-ENDOPEPTIDASE MEPH-RELATED"/>
    <property type="match status" value="1"/>
</dbReference>
<comment type="similarity">
    <text evidence="1">Belongs to the peptidase C40 family.</text>
</comment>
<sequence>MNFKKAGIFLVFVFSFHLVESCGVVKTGRRGKKTTTHIKTNVNNSVNSRSKAVLEKANSFLGTPYRYGGTTSSGMDCSGLLWNSYKEINIELPRVSREQAKYGIKIRLQNVQPGDALFFNTSGGDISHAGIVDRIKNGEIFFVHASSSRGVIVSSLETEYWKKRFVKAVRFIH</sequence>
<evidence type="ECO:0000256" key="1">
    <source>
        <dbReference type="ARBA" id="ARBA00007074"/>
    </source>
</evidence>
<evidence type="ECO:0000256" key="2">
    <source>
        <dbReference type="ARBA" id="ARBA00022670"/>
    </source>
</evidence>
<dbReference type="Gene3D" id="3.90.1720.10">
    <property type="entry name" value="endopeptidase domain like (from Nostoc punctiforme)"/>
    <property type="match status" value="1"/>
</dbReference>